<organism evidence="1 2">
    <name type="scientific">Actinophytocola xinjiangensis</name>
    <dbReference type="NCBI Taxonomy" id="485602"/>
    <lineage>
        <taxon>Bacteria</taxon>
        <taxon>Bacillati</taxon>
        <taxon>Actinomycetota</taxon>
        <taxon>Actinomycetes</taxon>
        <taxon>Pseudonocardiales</taxon>
        <taxon>Pseudonocardiaceae</taxon>
    </lineage>
</organism>
<dbReference type="EMBL" id="MSIF01000008">
    <property type="protein sequence ID" value="OLF09727.1"/>
    <property type="molecule type" value="Genomic_DNA"/>
</dbReference>
<sequence>MLIIYAVSQAKASTTLTFSGHNLGNNSDFGPVTKAIFVPDGGTAQYQADAAPGAAVWAPPPSFPPRWTVTR</sequence>
<reference evidence="1 2" key="1">
    <citation type="submission" date="2016-12" db="EMBL/GenBank/DDBJ databases">
        <title>The draft genome sequence of Actinophytocola xinjiangensis.</title>
        <authorList>
            <person name="Wang W."/>
            <person name="Yuan L."/>
        </authorList>
    </citation>
    <scope>NUCLEOTIDE SEQUENCE [LARGE SCALE GENOMIC DNA]</scope>
    <source>
        <strain evidence="1 2">CGMCC 4.4663</strain>
    </source>
</reference>
<keyword evidence="2" id="KW-1185">Reference proteome</keyword>
<proteinExistence type="predicted"/>
<gene>
    <name evidence="1" type="ORF">BLA60_18265</name>
</gene>
<dbReference type="AlphaFoldDB" id="A0A7Z0WPC8"/>
<name>A0A7Z0WPC8_9PSEU</name>
<protein>
    <submittedName>
        <fullName evidence="1">Uncharacterized protein</fullName>
    </submittedName>
</protein>
<comment type="caution">
    <text evidence="1">The sequence shown here is derived from an EMBL/GenBank/DDBJ whole genome shotgun (WGS) entry which is preliminary data.</text>
</comment>
<dbReference type="Proteomes" id="UP000185696">
    <property type="component" value="Unassembled WGS sequence"/>
</dbReference>
<evidence type="ECO:0000313" key="1">
    <source>
        <dbReference type="EMBL" id="OLF09727.1"/>
    </source>
</evidence>
<accession>A0A7Z0WPC8</accession>
<evidence type="ECO:0000313" key="2">
    <source>
        <dbReference type="Proteomes" id="UP000185696"/>
    </source>
</evidence>